<comment type="caution">
    <text evidence="1">The sequence shown here is derived from an EMBL/GenBank/DDBJ whole genome shotgun (WGS) entry which is preliminary data.</text>
</comment>
<protein>
    <submittedName>
        <fullName evidence="1">Uncharacterized protein</fullName>
    </submittedName>
</protein>
<sequence>MVIMGVSGAGKTTVGVLLARAMKCRFYDDFHSLENKEKMQKMIPLTDEDRLPWLETLRELLIDHIIRGEQVVLACSALRRIYRDILRSADLDFAMQNDSSFEDKSNRTKKDATKNLSWIDEKFNVPDVKSYDRKVVFIYLHGITELFAARVETRHKKGLHYMPPTLLESQMDTLELTEDEDDIMIVTAALQPENIVKTVLCKLFLLKKE</sequence>
<organism evidence="1 2">
    <name type="scientific">Diphasiastrum complanatum</name>
    <name type="common">Issler's clubmoss</name>
    <name type="synonym">Lycopodium complanatum</name>
    <dbReference type="NCBI Taxonomy" id="34168"/>
    <lineage>
        <taxon>Eukaryota</taxon>
        <taxon>Viridiplantae</taxon>
        <taxon>Streptophyta</taxon>
        <taxon>Embryophyta</taxon>
        <taxon>Tracheophyta</taxon>
        <taxon>Lycopodiopsida</taxon>
        <taxon>Lycopodiales</taxon>
        <taxon>Lycopodiaceae</taxon>
        <taxon>Lycopodioideae</taxon>
        <taxon>Diphasiastrum</taxon>
    </lineage>
</organism>
<dbReference type="Proteomes" id="UP001162992">
    <property type="component" value="Chromosome 1"/>
</dbReference>
<gene>
    <name evidence="1" type="ORF">O6H91_01G120400</name>
</gene>
<keyword evidence="2" id="KW-1185">Reference proteome</keyword>
<evidence type="ECO:0000313" key="2">
    <source>
        <dbReference type="Proteomes" id="UP001162992"/>
    </source>
</evidence>
<reference evidence="2" key="1">
    <citation type="journal article" date="2024" name="Proc. Natl. Acad. Sci. U.S.A.">
        <title>Extraordinary preservation of gene collinearity over three hundred million years revealed in homosporous lycophytes.</title>
        <authorList>
            <person name="Li C."/>
            <person name="Wickell D."/>
            <person name="Kuo L.Y."/>
            <person name="Chen X."/>
            <person name="Nie B."/>
            <person name="Liao X."/>
            <person name="Peng D."/>
            <person name="Ji J."/>
            <person name="Jenkins J."/>
            <person name="Williams M."/>
            <person name="Shu S."/>
            <person name="Plott C."/>
            <person name="Barry K."/>
            <person name="Rajasekar S."/>
            <person name="Grimwood J."/>
            <person name="Han X."/>
            <person name="Sun S."/>
            <person name="Hou Z."/>
            <person name="He W."/>
            <person name="Dai G."/>
            <person name="Sun C."/>
            <person name="Schmutz J."/>
            <person name="Leebens-Mack J.H."/>
            <person name="Li F.W."/>
            <person name="Wang L."/>
        </authorList>
    </citation>
    <scope>NUCLEOTIDE SEQUENCE [LARGE SCALE GENOMIC DNA]</scope>
    <source>
        <strain evidence="2">cv. PW_Plant_1</strain>
    </source>
</reference>
<accession>A0ACC2EVF4</accession>
<name>A0ACC2EVF4_DIPCM</name>
<proteinExistence type="predicted"/>
<dbReference type="EMBL" id="CM055092">
    <property type="protein sequence ID" value="KAJ7570451.1"/>
    <property type="molecule type" value="Genomic_DNA"/>
</dbReference>
<evidence type="ECO:0000313" key="1">
    <source>
        <dbReference type="EMBL" id="KAJ7570451.1"/>
    </source>
</evidence>